<proteinExistence type="predicted"/>
<feature type="region of interest" description="Disordered" evidence="1">
    <location>
        <begin position="262"/>
        <end position="284"/>
    </location>
</feature>
<dbReference type="AlphaFoldDB" id="A0A1A8BJA1"/>
<dbReference type="Gene3D" id="2.30.42.10">
    <property type="match status" value="2"/>
</dbReference>
<name>A0A1A8BJA1_NOTKA</name>
<dbReference type="FunFam" id="2.30.42.10:FF:000122">
    <property type="entry name" value="Pro-interleukin-16"/>
    <property type="match status" value="1"/>
</dbReference>
<feature type="region of interest" description="Disordered" evidence="1">
    <location>
        <begin position="644"/>
        <end position="680"/>
    </location>
</feature>
<reference evidence="3" key="2">
    <citation type="submission" date="2016-06" db="EMBL/GenBank/DDBJ databases">
        <title>The genome of a short-lived fish provides insights into sex chromosome evolution and the genetic control of aging.</title>
        <authorList>
            <person name="Reichwald K."/>
            <person name="Felder M."/>
            <person name="Petzold A."/>
            <person name="Koch P."/>
            <person name="Groth M."/>
            <person name="Platzer M."/>
        </authorList>
    </citation>
    <scope>NUCLEOTIDE SEQUENCE</scope>
    <source>
        <tissue evidence="3">Brain</tissue>
    </source>
</reference>
<feature type="domain" description="PDZ" evidence="2">
    <location>
        <begin position="817"/>
        <end position="900"/>
    </location>
</feature>
<feature type="compositionally biased region" description="Acidic residues" evidence="1">
    <location>
        <begin position="709"/>
        <end position="723"/>
    </location>
</feature>
<dbReference type="SMART" id="SM00228">
    <property type="entry name" value="PDZ"/>
    <property type="match status" value="2"/>
</dbReference>
<feature type="compositionally biased region" description="Polar residues" evidence="1">
    <location>
        <begin position="77"/>
        <end position="88"/>
    </location>
</feature>
<feature type="region of interest" description="Disordered" evidence="1">
    <location>
        <begin position="703"/>
        <end position="734"/>
    </location>
</feature>
<dbReference type="GO" id="GO:0005125">
    <property type="term" value="F:cytokine activity"/>
    <property type="evidence" value="ECO:0007669"/>
    <property type="project" value="InterPro"/>
</dbReference>
<accession>A0A1A8BJA1</accession>
<evidence type="ECO:0000256" key="1">
    <source>
        <dbReference type="SAM" id="MobiDB-lite"/>
    </source>
</evidence>
<reference evidence="3" key="1">
    <citation type="submission" date="2016-05" db="EMBL/GenBank/DDBJ databases">
        <authorList>
            <person name="Lavstsen T."/>
            <person name="Jespersen J.S."/>
        </authorList>
    </citation>
    <scope>NUCLEOTIDE SEQUENCE</scope>
    <source>
        <tissue evidence="3">Brain</tissue>
    </source>
</reference>
<feature type="compositionally biased region" description="Low complexity" evidence="1">
    <location>
        <begin position="724"/>
        <end position="734"/>
    </location>
</feature>
<feature type="compositionally biased region" description="Basic and acidic residues" evidence="1">
    <location>
        <begin position="41"/>
        <end position="75"/>
    </location>
</feature>
<gene>
    <name evidence="3" type="primary">IL16</name>
</gene>
<feature type="compositionally biased region" description="Low complexity" evidence="1">
    <location>
        <begin position="568"/>
        <end position="582"/>
    </location>
</feature>
<feature type="region of interest" description="Disordered" evidence="1">
    <location>
        <begin position="304"/>
        <end position="486"/>
    </location>
</feature>
<feature type="domain" description="PDZ" evidence="2">
    <location>
        <begin position="927"/>
        <end position="1011"/>
    </location>
</feature>
<sequence>MDLSLLAAASSENGTRGTGACFTVRSASPPSFSFTRRSGIRRRETAKDVREEDKCGMRSGPDHAEDMRVEEKDASGHQMSAKPNQNGTAPEDGADGEADAVFENRGRTHVWKSYLLSRSQSLDWRSEARSPVQSTRTDQESVKGQTDFSKQVGSLKERRFETGVGPTGRGTPADYSNLPLDWTSKVHSLPSRFRSEPGSKSAENPFGPKGGRSIQERIQKLYKSAGEKTEGGTFPRRFSSGDKHSPVQNRASFVWTQSNTWWSGSLDSSEPKNPKETSAARQRPLGSLFSEHFDYWEKEKLELGTKSLDRARSRNTKAAQIRSARTVGEVSGSTWPQPASDETSSRSRGRTSSLNPEILNVQGKDDEGANALTTQRSVAADEDVFEADSQKITMKAADRSPLPEKLSSSSSAGVRNKISQFEALTQKATSQSQMPRRTFSVPAGLHRGYGGVKKSESVKEIGRRRDRWEEMKEGENKTTEKGKKIFPVRSLSVDEVGLRLGKTGSEQSRSGGKDKNDFSVDFDKYSRAKKTLHIPLNEETRTNKRTFYFDETDFGLEDKSKNNTPTTSASSSFGIFSSVRSGDQTPTNIPDDFVFGPQPKDGPSAADGKNERTSGINVDTTEETNSSHLPPGVSYHISGISTTQGCNAKEDVPTPLPASDSESSTPDVFRPDVKTDHRKGKKQLMDLSAWVASLNPEYQSLNDCIGHYEDDDQSTQKDDDSDSGDSSVTITSSTSQSDRRSFSISLSDLCNFSGVECESENNAADWEVHTGRTTSMSSDMSTFSCVSLLPTEELDQLLEDVRSLGDETLQDYNEVQVVVLHKEEGVGLGFSLAGGVDQNKPITVHKVFPSGVAAQEGSVREGYQVLSINGTALSGTAHSEALRVLRKAKARDMAVVVLKRGGDGGASVRGVQKEDKCADVRQETGQRVCMQLQKIGRDLGFSLQGGVGSSEGNRPLTIQKIFQGGPVDKVFPGDEVLEIKGTSLLAMRRLEVWTFIRGLPPGPVEVVLRRPLLHQHT</sequence>
<feature type="compositionally biased region" description="Basic and acidic residues" evidence="1">
    <location>
        <begin position="214"/>
        <end position="230"/>
    </location>
</feature>
<organism evidence="3">
    <name type="scientific">Nothobranchius kadleci</name>
    <name type="common">African annual killifish</name>
    <dbReference type="NCBI Taxonomy" id="1051664"/>
    <lineage>
        <taxon>Eukaryota</taxon>
        <taxon>Metazoa</taxon>
        <taxon>Chordata</taxon>
        <taxon>Craniata</taxon>
        <taxon>Vertebrata</taxon>
        <taxon>Euteleostomi</taxon>
        <taxon>Actinopterygii</taxon>
        <taxon>Neopterygii</taxon>
        <taxon>Teleostei</taxon>
        <taxon>Neoteleostei</taxon>
        <taxon>Acanthomorphata</taxon>
        <taxon>Ovalentaria</taxon>
        <taxon>Atherinomorphae</taxon>
        <taxon>Cyprinodontiformes</taxon>
        <taxon>Nothobranchiidae</taxon>
        <taxon>Nothobranchius</taxon>
    </lineage>
</organism>
<feature type="compositionally biased region" description="Basic and acidic residues" evidence="1">
    <location>
        <begin position="453"/>
        <end position="483"/>
    </location>
</feature>
<feature type="region of interest" description="Disordered" evidence="1">
    <location>
        <begin position="1"/>
        <end position="101"/>
    </location>
</feature>
<dbReference type="EMBL" id="HADZ01003022">
    <property type="protein sequence ID" value="SBP66963.1"/>
    <property type="molecule type" value="Transcribed_RNA"/>
</dbReference>
<dbReference type="PROSITE" id="PS50106">
    <property type="entry name" value="PDZ"/>
    <property type="match status" value="2"/>
</dbReference>
<evidence type="ECO:0000259" key="2">
    <source>
        <dbReference type="PROSITE" id="PS50106"/>
    </source>
</evidence>
<feature type="region of interest" description="Disordered" evidence="1">
    <location>
        <begin position="122"/>
        <end position="249"/>
    </location>
</feature>
<feature type="compositionally biased region" description="Polar residues" evidence="1">
    <location>
        <begin position="613"/>
        <end position="628"/>
    </location>
</feature>
<feature type="compositionally biased region" description="Polar residues" evidence="1">
    <location>
        <begin position="417"/>
        <end position="435"/>
    </location>
</feature>
<dbReference type="PANTHER" id="PTHR48484:SF1">
    <property type="entry name" value="DENTIN SIALOPHOSPHOPROTEIN"/>
    <property type="match status" value="1"/>
</dbReference>
<feature type="compositionally biased region" description="Polar residues" evidence="1">
    <location>
        <begin position="131"/>
        <end position="152"/>
    </location>
</feature>
<dbReference type="PANTHER" id="PTHR48484">
    <property type="entry name" value="PRO-INTERLEUKIN-16"/>
    <property type="match status" value="1"/>
</dbReference>
<dbReference type="GO" id="GO:0050930">
    <property type="term" value="P:induction of positive chemotaxis"/>
    <property type="evidence" value="ECO:0007669"/>
    <property type="project" value="InterPro"/>
</dbReference>
<feature type="compositionally biased region" description="Polar residues" evidence="1">
    <location>
        <begin position="25"/>
        <end position="36"/>
    </location>
</feature>
<dbReference type="InterPro" id="IPR055287">
    <property type="entry name" value="IL-16-like"/>
</dbReference>
<dbReference type="Pfam" id="PF00595">
    <property type="entry name" value="PDZ"/>
    <property type="match status" value="1"/>
</dbReference>
<protein>
    <submittedName>
        <fullName evidence="3">Interleukin 16</fullName>
    </submittedName>
</protein>
<dbReference type="InterPro" id="IPR036034">
    <property type="entry name" value="PDZ_sf"/>
</dbReference>
<dbReference type="InterPro" id="IPR001478">
    <property type="entry name" value="PDZ"/>
</dbReference>
<dbReference type="GO" id="GO:0030595">
    <property type="term" value="P:leukocyte chemotaxis"/>
    <property type="evidence" value="ECO:0007669"/>
    <property type="project" value="TreeGrafter"/>
</dbReference>
<dbReference type="CDD" id="cd06762">
    <property type="entry name" value="PDZ6_PDZD2-PDZ3_hPro-IL-16-like"/>
    <property type="match status" value="1"/>
</dbReference>
<feature type="region of interest" description="Disordered" evidence="1">
    <location>
        <begin position="555"/>
        <end position="632"/>
    </location>
</feature>
<dbReference type="SMR" id="A0A1A8BJA1"/>
<dbReference type="GO" id="GO:0042609">
    <property type="term" value="F:CD4 receptor binding"/>
    <property type="evidence" value="ECO:0007669"/>
    <property type="project" value="TreeGrafter"/>
</dbReference>
<feature type="compositionally biased region" description="Basic and acidic residues" evidence="1">
    <location>
        <begin position="511"/>
        <end position="520"/>
    </location>
</feature>
<evidence type="ECO:0000313" key="3">
    <source>
        <dbReference type="EMBL" id="SBP66963.1"/>
    </source>
</evidence>
<feature type="region of interest" description="Disordered" evidence="1">
    <location>
        <begin position="498"/>
        <end position="520"/>
    </location>
</feature>
<dbReference type="SUPFAM" id="SSF50156">
    <property type="entry name" value="PDZ domain-like"/>
    <property type="match status" value="2"/>
</dbReference>
<feature type="compositionally biased region" description="Polar residues" evidence="1">
    <location>
        <begin position="331"/>
        <end position="342"/>
    </location>
</feature>